<reference evidence="2" key="1">
    <citation type="submission" date="2016-12" db="EMBL/GenBank/DDBJ databases">
        <authorList>
            <person name="Rodrigo-Torres L."/>
            <person name="Arahal R.D."/>
            <person name="Lucena T."/>
        </authorList>
    </citation>
    <scope>NUCLEOTIDE SEQUENCE [LARGE SCALE GENOMIC DNA]</scope>
</reference>
<organism evidence="1 2">
    <name type="scientific">Vibrio quintilis</name>
    <dbReference type="NCBI Taxonomy" id="1117707"/>
    <lineage>
        <taxon>Bacteria</taxon>
        <taxon>Pseudomonadati</taxon>
        <taxon>Pseudomonadota</taxon>
        <taxon>Gammaproteobacteria</taxon>
        <taxon>Vibrionales</taxon>
        <taxon>Vibrionaceae</taxon>
        <taxon>Vibrio</taxon>
    </lineage>
</organism>
<gene>
    <name evidence="1" type="ORF">VQ7734_00114</name>
</gene>
<dbReference type="EMBL" id="FRFG01000003">
    <property type="protein sequence ID" value="SHO54400.1"/>
    <property type="molecule type" value="Genomic_DNA"/>
</dbReference>
<dbReference type="InterPro" id="IPR027417">
    <property type="entry name" value="P-loop_NTPase"/>
</dbReference>
<protein>
    <recommendedName>
        <fullName evidence="3">Terminase-like family protein</fullName>
    </recommendedName>
</protein>
<name>A0A1M7YP48_9VIBR</name>
<dbReference type="STRING" id="1117707.VQ7734_00114"/>
<evidence type="ECO:0000313" key="2">
    <source>
        <dbReference type="Proteomes" id="UP000184600"/>
    </source>
</evidence>
<dbReference type="OrthoDB" id="479677at2"/>
<accession>A0A1M7YP48</accession>
<sequence length="558" mass="64058">MTHELDDIEAEALAEIEVKLQDKWWRLDNLYMIENERGELVRFRLRPAQKLLFQTMWFLNIILKARQLGFSTAIDIYLLDEALFNNNIKCGIIAQDRQAAGEIFRTKIEIPFDNLPGWLKSRFKIKSRQSGTTGGYVLFEHGSSIQVATSFRSGTVQRLHISEHGKICAKYPEKAKEVRTGTLNAIHPGCIAFIESTAEGVGGDFYTMTMRSIELAQIQEQLSKLDWKFHFFAWWQDPKYRAPVPDSGVTMSKTQREYFEAVEIAMNCTIDDEQRQWYVLKEAEQGAEMKQEFPSTPIEAFLVSGRRVFDATHVMNAEAGCEAPLIVYDIEPMTGERTKAAKPERLDEQGQKSLMNMLLVWELPDEDEDYAIGVDIAEGLEHGDRSSIDVVKKSTGEQVAHWFGHIDVELLAHLTAHIGRWYSRAYIGPERNNHGHAFILKLKDIYPGSRIYAEQYIDREDEDETVKLGWLTTRHSKPILTEGMKTLLANGQSGINWIGTVSEMNTYVYDKRGSMNAQEGCFDDQNMSYMIAQEMRVRMPAKVEKQKSERKAQHWMTK</sequence>
<evidence type="ECO:0000313" key="1">
    <source>
        <dbReference type="EMBL" id="SHO54400.1"/>
    </source>
</evidence>
<proteinExistence type="predicted"/>
<dbReference type="AlphaFoldDB" id="A0A1M7YP48"/>
<dbReference type="Gene3D" id="3.30.420.240">
    <property type="match status" value="1"/>
</dbReference>
<keyword evidence="2" id="KW-1185">Reference proteome</keyword>
<evidence type="ECO:0008006" key="3">
    <source>
        <dbReference type="Google" id="ProtNLM"/>
    </source>
</evidence>
<dbReference type="RefSeq" id="WP_073579315.1">
    <property type="nucleotide sequence ID" value="NZ_AP024898.1"/>
</dbReference>
<dbReference type="Proteomes" id="UP000184600">
    <property type="component" value="Unassembled WGS sequence"/>
</dbReference>
<dbReference type="Gene3D" id="3.40.50.300">
    <property type="entry name" value="P-loop containing nucleotide triphosphate hydrolases"/>
    <property type="match status" value="1"/>
</dbReference>